<proteinExistence type="predicted"/>
<organism evidence="3 4">
    <name type="scientific">Ensete ventricosum</name>
    <name type="common">Abyssinian banana</name>
    <name type="synonym">Musa ensete</name>
    <dbReference type="NCBI Taxonomy" id="4639"/>
    <lineage>
        <taxon>Eukaryota</taxon>
        <taxon>Viridiplantae</taxon>
        <taxon>Streptophyta</taxon>
        <taxon>Embryophyta</taxon>
        <taxon>Tracheophyta</taxon>
        <taxon>Spermatophyta</taxon>
        <taxon>Magnoliopsida</taxon>
        <taxon>Liliopsida</taxon>
        <taxon>Zingiberales</taxon>
        <taxon>Musaceae</taxon>
        <taxon>Ensete</taxon>
    </lineage>
</organism>
<evidence type="ECO:0000256" key="1">
    <source>
        <dbReference type="PROSITE-ProRule" id="PRU00965"/>
    </source>
</evidence>
<dbReference type="Proteomes" id="UP000287651">
    <property type="component" value="Unassembled WGS sequence"/>
</dbReference>
<reference evidence="3 4" key="1">
    <citation type="journal article" date="2014" name="Agronomy (Basel)">
        <title>A Draft Genome Sequence for Ensete ventricosum, the Drought-Tolerant Tree Against Hunger.</title>
        <authorList>
            <person name="Harrison J."/>
            <person name="Moore K.A."/>
            <person name="Paszkiewicz K."/>
            <person name="Jones T."/>
            <person name="Grant M."/>
            <person name="Ambacheew D."/>
            <person name="Muzemil S."/>
            <person name="Studholme D.J."/>
        </authorList>
    </citation>
    <scope>NUCLEOTIDE SEQUENCE [LARGE SCALE GENOMIC DNA]</scope>
</reference>
<evidence type="ECO:0000313" key="3">
    <source>
        <dbReference type="EMBL" id="RRT76732.1"/>
    </source>
</evidence>
<dbReference type="EMBL" id="AMZH03002114">
    <property type="protein sequence ID" value="RRT76732.1"/>
    <property type="molecule type" value="Genomic_DNA"/>
</dbReference>
<dbReference type="GO" id="GO:0008270">
    <property type="term" value="F:zinc ion binding"/>
    <property type="evidence" value="ECO:0007669"/>
    <property type="project" value="UniProtKB-KW"/>
</dbReference>
<accession>A0A427AKQ4</accession>
<sequence>MTCNCCLGMKLKEHKCREKGIHLQSLHLPNLQQILGRHGCKLSNACYTLAFVLIGNGCAFVQVYFGMIDALLAAEQLPEEYRDRCQVTNNYRDTLHDTELTAIS</sequence>
<dbReference type="AlphaFoldDB" id="A0A427AKQ4"/>
<evidence type="ECO:0000259" key="2">
    <source>
        <dbReference type="PROSITE" id="PS51270"/>
    </source>
</evidence>
<evidence type="ECO:0000313" key="4">
    <source>
        <dbReference type="Proteomes" id="UP000287651"/>
    </source>
</evidence>
<dbReference type="InterPro" id="IPR017921">
    <property type="entry name" value="Znf_CTCHY"/>
</dbReference>
<keyword evidence="1" id="KW-0862">Zinc</keyword>
<protein>
    <recommendedName>
        <fullName evidence="2">CTCHY-type domain-containing protein</fullName>
    </recommendedName>
</protein>
<feature type="domain" description="CTCHY-type" evidence="2">
    <location>
        <begin position="1"/>
        <end position="24"/>
    </location>
</feature>
<keyword evidence="1" id="KW-0479">Metal-binding</keyword>
<gene>
    <name evidence="3" type="ORF">B296_00014432</name>
</gene>
<keyword evidence="1" id="KW-0863">Zinc-finger</keyword>
<name>A0A427AKQ4_ENSVE</name>
<dbReference type="PROSITE" id="PS51270">
    <property type="entry name" value="ZF_CTCHY"/>
    <property type="match status" value="1"/>
</dbReference>
<comment type="caution">
    <text evidence="3">The sequence shown here is derived from an EMBL/GenBank/DDBJ whole genome shotgun (WGS) entry which is preliminary data.</text>
</comment>